<dbReference type="Proteomes" id="UP000001610">
    <property type="component" value="Unassembled WGS sequence"/>
</dbReference>
<dbReference type="EMBL" id="JH126401">
    <property type="protein sequence ID" value="EGX92872.1"/>
    <property type="molecule type" value="Genomic_DNA"/>
</dbReference>
<dbReference type="OMA" id="WAERFED"/>
<dbReference type="GeneID" id="18166267"/>
<dbReference type="InParanoid" id="G3JE47"/>
<dbReference type="AlphaFoldDB" id="G3JE47"/>
<dbReference type="RefSeq" id="XP_006669455.1">
    <property type="nucleotide sequence ID" value="XM_006669392.1"/>
</dbReference>
<evidence type="ECO:0000313" key="6">
    <source>
        <dbReference type="EMBL" id="EGX92872.1"/>
    </source>
</evidence>
<organism evidence="6 7">
    <name type="scientific">Cordyceps militaris (strain CM01)</name>
    <name type="common">Caterpillar fungus</name>
    <dbReference type="NCBI Taxonomy" id="983644"/>
    <lineage>
        <taxon>Eukaryota</taxon>
        <taxon>Fungi</taxon>
        <taxon>Dikarya</taxon>
        <taxon>Ascomycota</taxon>
        <taxon>Pezizomycotina</taxon>
        <taxon>Sordariomycetes</taxon>
        <taxon>Hypocreomycetidae</taxon>
        <taxon>Hypocreales</taxon>
        <taxon>Cordycipitaceae</taxon>
        <taxon>Cordyceps</taxon>
    </lineage>
</organism>
<dbReference type="InterPro" id="IPR036019">
    <property type="entry name" value="MscL_channel"/>
</dbReference>
<evidence type="ECO:0000256" key="2">
    <source>
        <dbReference type="ARBA" id="ARBA00022692"/>
    </source>
</evidence>
<dbReference type="STRING" id="983644.G3JE47"/>
<dbReference type="KEGG" id="cmt:CCM_04244"/>
<dbReference type="GO" id="GO:0008381">
    <property type="term" value="F:mechanosensitive monoatomic ion channel activity"/>
    <property type="evidence" value="ECO:0007669"/>
    <property type="project" value="TreeGrafter"/>
</dbReference>
<gene>
    <name evidence="6" type="ORF">CCM_04244</name>
</gene>
<evidence type="ECO:0000313" key="7">
    <source>
        <dbReference type="Proteomes" id="UP000001610"/>
    </source>
</evidence>
<feature type="transmembrane region" description="Helical" evidence="5">
    <location>
        <begin position="56"/>
        <end position="75"/>
    </location>
</feature>
<evidence type="ECO:0000256" key="1">
    <source>
        <dbReference type="ARBA" id="ARBA00004141"/>
    </source>
</evidence>
<evidence type="ECO:0000256" key="5">
    <source>
        <dbReference type="SAM" id="Phobius"/>
    </source>
</evidence>
<dbReference type="SUPFAM" id="SSF81330">
    <property type="entry name" value="Gated mechanosensitive channel"/>
    <property type="match status" value="1"/>
</dbReference>
<dbReference type="VEuPathDB" id="FungiDB:CCM_04244"/>
<dbReference type="OrthoDB" id="10010920at2759"/>
<feature type="transmembrane region" description="Helical" evidence="5">
    <location>
        <begin position="138"/>
        <end position="162"/>
    </location>
</feature>
<dbReference type="PANTHER" id="PTHR30266:SF2">
    <property type="entry name" value="LARGE-CONDUCTANCE MECHANOSENSITIVE CHANNEL"/>
    <property type="match status" value="1"/>
</dbReference>
<name>G3JE47_CORMM</name>
<dbReference type="PANTHER" id="PTHR30266">
    <property type="entry name" value="MECHANOSENSITIVE CHANNEL MSCL"/>
    <property type="match status" value="1"/>
</dbReference>
<keyword evidence="2 5" id="KW-0812">Transmembrane</keyword>
<dbReference type="HOGENOM" id="CLU_095787_2_0_1"/>
<keyword evidence="4 5" id="KW-0472">Membrane</keyword>
<accession>G3JE47</accession>
<dbReference type="Pfam" id="PF01741">
    <property type="entry name" value="MscL"/>
    <property type="match status" value="1"/>
</dbReference>
<keyword evidence="3 5" id="KW-1133">Transmembrane helix</keyword>
<dbReference type="eggNOG" id="ENOG502S1S2">
    <property type="taxonomic scope" value="Eukaryota"/>
</dbReference>
<feature type="transmembrane region" description="Helical" evidence="5">
    <location>
        <begin position="27"/>
        <end position="50"/>
    </location>
</feature>
<sequence length="193" mass="21754">MPSQDLEHVHSEADSLLHRGQERAQRFFHGFVDFAFQGNILEIAFGLIVASAFTDLVKSFVGAILMPPIAVIFPLNKNIEEKFAVLRRGERSNATAHYSTVQQALDDGAVVMAYGYVFTHRTMSVQILVDVDAKNSSFIYQLVSFTMVGLCLYGVAHIYTLVSHDPIIKYTTKCRYCRKRINEKVCQVPVFQS</sequence>
<proteinExistence type="predicted"/>
<protein>
    <submittedName>
        <fullName evidence="6">Ion channel, putative</fullName>
    </submittedName>
</protein>
<dbReference type="InterPro" id="IPR037673">
    <property type="entry name" value="MSC/AndL"/>
</dbReference>
<evidence type="ECO:0000256" key="4">
    <source>
        <dbReference type="ARBA" id="ARBA00023136"/>
    </source>
</evidence>
<dbReference type="Gene3D" id="1.10.1200.120">
    <property type="entry name" value="Large-conductance mechanosensitive channel, MscL, domain 1"/>
    <property type="match status" value="1"/>
</dbReference>
<comment type="subcellular location">
    <subcellularLocation>
        <location evidence="1">Membrane</location>
        <topology evidence="1">Multi-pass membrane protein</topology>
    </subcellularLocation>
</comment>
<keyword evidence="7" id="KW-1185">Reference proteome</keyword>
<evidence type="ECO:0000256" key="3">
    <source>
        <dbReference type="ARBA" id="ARBA00022989"/>
    </source>
</evidence>
<reference evidence="6 7" key="1">
    <citation type="journal article" date="2011" name="Genome Biol.">
        <title>Genome sequence of the insect pathogenic fungus Cordyceps militaris, a valued traditional Chinese medicine.</title>
        <authorList>
            <person name="Zheng P."/>
            <person name="Xia Y."/>
            <person name="Xiao G."/>
            <person name="Xiong C."/>
            <person name="Hu X."/>
            <person name="Zhang S."/>
            <person name="Zheng H."/>
            <person name="Huang Y."/>
            <person name="Zhou Y."/>
            <person name="Wang S."/>
            <person name="Zhao G.P."/>
            <person name="Liu X."/>
            <person name="St Leger R.J."/>
            <person name="Wang C."/>
        </authorList>
    </citation>
    <scope>NUCLEOTIDE SEQUENCE [LARGE SCALE GENOMIC DNA]</scope>
    <source>
        <strain evidence="6 7">CM01</strain>
    </source>
</reference>
<dbReference type="GO" id="GO:0016020">
    <property type="term" value="C:membrane"/>
    <property type="evidence" value="ECO:0007669"/>
    <property type="project" value="UniProtKB-SubCell"/>
</dbReference>